<keyword evidence="2" id="KW-0732">Signal</keyword>
<evidence type="ECO:0000256" key="2">
    <source>
        <dbReference type="SAM" id="SignalP"/>
    </source>
</evidence>
<evidence type="ECO:0000256" key="1">
    <source>
        <dbReference type="SAM" id="MobiDB-lite"/>
    </source>
</evidence>
<feature type="region of interest" description="Disordered" evidence="1">
    <location>
        <begin position="58"/>
        <end position="119"/>
    </location>
</feature>
<dbReference type="EMBL" id="KZ825541">
    <property type="protein sequence ID" value="PYI28807.1"/>
    <property type="molecule type" value="Genomic_DNA"/>
</dbReference>
<gene>
    <name evidence="3" type="ORF">BP00DRAFT_250963</name>
</gene>
<evidence type="ECO:0000313" key="4">
    <source>
        <dbReference type="Proteomes" id="UP000248817"/>
    </source>
</evidence>
<accession>A0A2V5IX54</accession>
<proteinExistence type="predicted"/>
<organism evidence="3 4">
    <name type="scientific">Aspergillus indologenus CBS 114.80</name>
    <dbReference type="NCBI Taxonomy" id="1450541"/>
    <lineage>
        <taxon>Eukaryota</taxon>
        <taxon>Fungi</taxon>
        <taxon>Dikarya</taxon>
        <taxon>Ascomycota</taxon>
        <taxon>Pezizomycotina</taxon>
        <taxon>Eurotiomycetes</taxon>
        <taxon>Eurotiomycetidae</taxon>
        <taxon>Eurotiales</taxon>
        <taxon>Aspergillaceae</taxon>
        <taxon>Aspergillus</taxon>
        <taxon>Aspergillus subgen. Circumdati</taxon>
    </lineage>
</organism>
<sequence length="119" mass="13481">MFWSLICLLTACHLDSLQGGRLAWARWDNRSSAPSSNMNPGPPPVHLPFILFPSSLSRKLQNSTSKRTSHAESDPRCKLKSEMKPTNLESHSDNNDNSIPKYRIDYHSPQHNNKKGLNK</sequence>
<keyword evidence="4" id="KW-1185">Reference proteome</keyword>
<evidence type="ECO:0000313" key="3">
    <source>
        <dbReference type="EMBL" id="PYI28807.1"/>
    </source>
</evidence>
<name>A0A2V5IX54_9EURO</name>
<feature type="signal peptide" evidence="2">
    <location>
        <begin position="1"/>
        <end position="19"/>
    </location>
</feature>
<evidence type="ECO:0008006" key="5">
    <source>
        <dbReference type="Google" id="ProtNLM"/>
    </source>
</evidence>
<reference evidence="3 4" key="1">
    <citation type="submission" date="2018-02" db="EMBL/GenBank/DDBJ databases">
        <title>The genomes of Aspergillus section Nigri reveals drivers in fungal speciation.</title>
        <authorList>
            <consortium name="DOE Joint Genome Institute"/>
            <person name="Vesth T.C."/>
            <person name="Nybo J."/>
            <person name="Theobald S."/>
            <person name="Brandl J."/>
            <person name="Frisvad J.C."/>
            <person name="Nielsen K.F."/>
            <person name="Lyhne E.K."/>
            <person name="Kogle M.E."/>
            <person name="Kuo A."/>
            <person name="Riley R."/>
            <person name="Clum A."/>
            <person name="Nolan M."/>
            <person name="Lipzen A."/>
            <person name="Salamov A."/>
            <person name="Henrissat B."/>
            <person name="Wiebenga A."/>
            <person name="De vries R.P."/>
            <person name="Grigoriev I.V."/>
            <person name="Mortensen U.H."/>
            <person name="Andersen M.R."/>
            <person name="Baker S.E."/>
        </authorList>
    </citation>
    <scope>NUCLEOTIDE SEQUENCE [LARGE SCALE GENOMIC DNA]</scope>
    <source>
        <strain evidence="3 4">CBS 114.80</strain>
    </source>
</reference>
<dbReference type="Proteomes" id="UP000248817">
    <property type="component" value="Unassembled WGS sequence"/>
</dbReference>
<dbReference type="AlphaFoldDB" id="A0A2V5IX54"/>
<protein>
    <recommendedName>
        <fullName evidence="5">Secreted protein</fullName>
    </recommendedName>
</protein>
<feature type="chain" id="PRO_5016108791" description="Secreted protein" evidence="2">
    <location>
        <begin position="20"/>
        <end position="119"/>
    </location>
</feature>
<feature type="compositionally biased region" description="Basic and acidic residues" evidence="1">
    <location>
        <begin position="69"/>
        <end position="83"/>
    </location>
</feature>